<dbReference type="InterPro" id="IPR000847">
    <property type="entry name" value="LysR_HTH_N"/>
</dbReference>
<dbReference type="RefSeq" id="WP_217853891.1">
    <property type="nucleotide sequence ID" value="NZ_CP077073.1"/>
</dbReference>
<dbReference type="Proteomes" id="UP001047646">
    <property type="component" value="Chromosome"/>
</dbReference>
<sequence>MSGIEWESQRVFLAVLRSGSLSGAAKLLGIAQATARRRLDHLEHALGVSLFTRTPLGLTPTGGAQRLIEHVEAMDLAAQTFNRMASAEASVDHGTLRLTCGELLGVEVLPDLLRAFHYQHPRLKLELSISDALEDIARLQSDIAVRLVRPNEADITVRRVGNLQVGIHASAECLERYGTPASLRALRQRPLIGPDRRSADLRRLVDAGLCDADQHFAIASDHHLAQLAALKAGMGFGLCPRQIATSHGLLPVLPEEFAFEVEVWIAMHNDLRRVNRIVQVFDVLGEQLYRFLGQADR</sequence>
<accession>A0ABX8MEQ8</accession>
<dbReference type="PANTHER" id="PTHR30537">
    <property type="entry name" value="HTH-TYPE TRANSCRIPTIONAL REGULATOR"/>
    <property type="match status" value="1"/>
</dbReference>
<protein>
    <submittedName>
        <fullName evidence="6">LysR family transcriptional regulator</fullName>
    </submittedName>
</protein>
<evidence type="ECO:0000256" key="4">
    <source>
        <dbReference type="ARBA" id="ARBA00023163"/>
    </source>
</evidence>
<keyword evidence="3" id="KW-0238">DNA-binding</keyword>
<evidence type="ECO:0000313" key="6">
    <source>
        <dbReference type="EMBL" id="QXH37548.1"/>
    </source>
</evidence>
<keyword evidence="4" id="KW-0804">Transcription</keyword>
<comment type="similarity">
    <text evidence="1">Belongs to the LysR transcriptional regulatory family.</text>
</comment>
<organism evidence="6 7">
    <name type="scientific">Pseudomonas muyukensis</name>
    <dbReference type="NCBI Taxonomy" id="2842357"/>
    <lineage>
        <taxon>Bacteria</taxon>
        <taxon>Pseudomonadati</taxon>
        <taxon>Pseudomonadota</taxon>
        <taxon>Gammaproteobacteria</taxon>
        <taxon>Pseudomonadales</taxon>
        <taxon>Pseudomonadaceae</taxon>
        <taxon>Pseudomonas</taxon>
    </lineage>
</organism>
<name>A0ABX8MEQ8_9PSED</name>
<evidence type="ECO:0000256" key="3">
    <source>
        <dbReference type="ARBA" id="ARBA00023125"/>
    </source>
</evidence>
<dbReference type="InterPro" id="IPR005119">
    <property type="entry name" value="LysR_subst-bd"/>
</dbReference>
<evidence type="ECO:0000256" key="1">
    <source>
        <dbReference type="ARBA" id="ARBA00009437"/>
    </source>
</evidence>
<keyword evidence="7" id="KW-1185">Reference proteome</keyword>
<gene>
    <name evidence="6" type="ORF">KSS95_12285</name>
</gene>
<dbReference type="EMBL" id="CP077073">
    <property type="protein sequence ID" value="QXH37548.1"/>
    <property type="molecule type" value="Genomic_DNA"/>
</dbReference>
<dbReference type="Pfam" id="PF03466">
    <property type="entry name" value="LysR_substrate"/>
    <property type="match status" value="1"/>
</dbReference>
<evidence type="ECO:0000256" key="2">
    <source>
        <dbReference type="ARBA" id="ARBA00023015"/>
    </source>
</evidence>
<evidence type="ECO:0000259" key="5">
    <source>
        <dbReference type="PROSITE" id="PS50931"/>
    </source>
</evidence>
<dbReference type="Pfam" id="PF00126">
    <property type="entry name" value="HTH_1"/>
    <property type="match status" value="1"/>
</dbReference>
<dbReference type="PROSITE" id="PS50931">
    <property type="entry name" value="HTH_LYSR"/>
    <property type="match status" value="1"/>
</dbReference>
<proteinExistence type="inferred from homology"/>
<dbReference type="InterPro" id="IPR058163">
    <property type="entry name" value="LysR-type_TF_proteobact-type"/>
</dbReference>
<evidence type="ECO:0000313" key="7">
    <source>
        <dbReference type="Proteomes" id="UP001047646"/>
    </source>
</evidence>
<keyword evidence="2" id="KW-0805">Transcription regulation</keyword>
<dbReference type="PANTHER" id="PTHR30537:SF3">
    <property type="entry name" value="TRANSCRIPTIONAL REGULATORY PROTEIN"/>
    <property type="match status" value="1"/>
</dbReference>
<reference evidence="6" key="1">
    <citation type="journal article" date="2021" name="Microorganisms">
        <title>The Ever-Expanding Pseudomonas Genus: Description of 43 New Species and Partition of the Pseudomonas putida Group.</title>
        <authorList>
            <person name="Girard L."/>
            <person name="Lood C."/>
            <person name="Hofte M."/>
            <person name="Vandamme P."/>
            <person name="Rokni-Zadeh H."/>
            <person name="van Noort V."/>
            <person name="Lavigne R."/>
            <person name="De Mot R."/>
        </authorList>
    </citation>
    <scope>NUCLEOTIDE SEQUENCE</scope>
    <source>
        <strain evidence="6">COW39</strain>
    </source>
</reference>
<feature type="domain" description="HTH lysR-type" evidence="5">
    <location>
        <begin position="10"/>
        <end position="61"/>
    </location>
</feature>